<gene>
    <name evidence="1" type="ORF">E2C01_071473</name>
</gene>
<evidence type="ECO:0000313" key="1">
    <source>
        <dbReference type="EMBL" id="MPC77034.1"/>
    </source>
</evidence>
<keyword evidence="2" id="KW-1185">Reference proteome</keyword>
<name>A0A5B7I8B2_PORTR</name>
<evidence type="ECO:0000313" key="2">
    <source>
        <dbReference type="Proteomes" id="UP000324222"/>
    </source>
</evidence>
<accession>A0A5B7I8B2</accession>
<dbReference type="AlphaFoldDB" id="A0A5B7I8B2"/>
<dbReference type="Proteomes" id="UP000324222">
    <property type="component" value="Unassembled WGS sequence"/>
</dbReference>
<comment type="caution">
    <text evidence="1">The sequence shown here is derived from an EMBL/GenBank/DDBJ whole genome shotgun (WGS) entry which is preliminary data.</text>
</comment>
<protein>
    <submittedName>
        <fullName evidence="1">Uncharacterized protein</fullName>
    </submittedName>
</protein>
<dbReference type="EMBL" id="VSRR010044857">
    <property type="protein sequence ID" value="MPC77034.1"/>
    <property type="molecule type" value="Genomic_DNA"/>
</dbReference>
<proteinExistence type="predicted"/>
<sequence>MATDIITFVPFYSTLPPCHAPAPRPVTAICPRSCAGVGGLVWVFGGRGGRVLSKWVSFC</sequence>
<organism evidence="1 2">
    <name type="scientific">Portunus trituberculatus</name>
    <name type="common">Swimming crab</name>
    <name type="synonym">Neptunus trituberculatus</name>
    <dbReference type="NCBI Taxonomy" id="210409"/>
    <lineage>
        <taxon>Eukaryota</taxon>
        <taxon>Metazoa</taxon>
        <taxon>Ecdysozoa</taxon>
        <taxon>Arthropoda</taxon>
        <taxon>Crustacea</taxon>
        <taxon>Multicrustacea</taxon>
        <taxon>Malacostraca</taxon>
        <taxon>Eumalacostraca</taxon>
        <taxon>Eucarida</taxon>
        <taxon>Decapoda</taxon>
        <taxon>Pleocyemata</taxon>
        <taxon>Brachyura</taxon>
        <taxon>Eubrachyura</taxon>
        <taxon>Portunoidea</taxon>
        <taxon>Portunidae</taxon>
        <taxon>Portuninae</taxon>
        <taxon>Portunus</taxon>
    </lineage>
</organism>
<reference evidence="1 2" key="1">
    <citation type="submission" date="2019-05" db="EMBL/GenBank/DDBJ databases">
        <title>Another draft genome of Portunus trituberculatus and its Hox gene families provides insights of decapod evolution.</title>
        <authorList>
            <person name="Jeong J.-H."/>
            <person name="Song I."/>
            <person name="Kim S."/>
            <person name="Choi T."/>
            <person name="Kim D."/>
            <person name="Ryu S."/>
            <person name="Kim W."/>
        </authorList>
    </citation>
    <scope>NUCLEOTIDE SEQUENCE [LARGE SCALE GENOMIC DNA]</scope>
    <source>
        <tissue evidence="1">Muscle</tissue>
    </source>
</reference>